<keyword evidence="2" id="KW-1185">Reference proteome</keyword>
<comment type="caution">
    <text evidence="1">The sequence shown here is derived from an EMBL/GenBank/DDBJ whole genome shotgun (WGS) entry which is preliminary data.</text>
</comment>
<dbReference type="EMBL" id="CAJVPT010020000">
    <property type="protein sequence ID" value="CAG8645162.1"/>
    <property type="molecule type" value="Genomic_DNA"/>
</dbReference>
<sequence>MGLRGDEYFVHNLLRNHQADGPGPSLTQEATELDRLIESIQVKNGISDMWLIIRGSSSNTTPTITTTSPTNPSPNNSTCSSRTTNNRTSPQKVTKHGHITISAPPATPYMYPSTVQYQPPHHYEYAVQPATPAYCDPYTQAPYYTASACPQTPPQVDYVVVQDGAARAVRPQISVQTVAGPYAGPYTPVSSNPSSGSNTPQMVHCDPTVPPQVGSRPALFPSRYEYVNGNESMISPITPSTVATAPNLLLAQPRLHYNVHHQHHHHQDTAPHVVDHCPPSPIRPSVE</sequence>
<feature type="non-terminal residue" evidence="1">
    <location>
        <position position="287"/>
    </location>
</feature>
<organism evidence="1 2">
    <name type="scientific">Acaulospora colombiana</name>
    <dbReference type="NCBI Taxonomy" id="27376"/>
    <lineage>
        <taxon>Eukaryota</taxon>
        <taxon>Fungi</taxon>
        <taxon>Fungi incertae sedis</taxon>
        <taxon>Mucoromycota</taxon>
        <taxon>Glomeromycotina</taxon>
        <taxon>Glomeromycetes</taxon>
        <taxon>Diversisporales</taxon>
        <taxon>Acaulosporaceae</taxon>
        <taxon>Acaulospora</taxon>
    </lineage>
</organism>
<reference evidence="1" key="1">
    <citation type="submission" date="2021-06" db="EMBL/GenBank/DDBJ databases">
        <authorList>
            <person name="Kallberg Y."/>
            <person name="Tangrot J."/>
            <person name="Rosling A."/>
        </authorList>
    </citation>
    <scope>NUCLEOTIDE SEQUENCE</scope>
    <source>
        <strain evidence="1">CL356</strain>
    </source>
</reference>
<proteinExistence type="predicted"/>
<protein>
    <submittedName>
        <fullName evidence="1">5057_t:CDS:1</fullName>
    </submittedName>
</protein>
<gene>
    <name evidence="1" type="ORF">ACOLOM_LOCUS8071</name>
</gene>
<evidence type="ECO:0000313" key="2">
    <source>
        <dbReference type="Proteomes" id="UP000789525"/>
    </source>
</evidence>
<name>A0ACA9NAF7_9GLOM</name>
<dbReference type="Proteomes" id="UP000789525">
    <property type="component" value="Unassembled WGS sequence"/>
</dbReference>
<accession>A0ACA9NAF7</accession>
<evidence type="ECO:0000313" key="1">
    <source>
        <dbReference type="EMBL" id="CAG8645162.1"/>
    </source>
</evidence>